<evidence type="ECO:0000256" key="4">
    <source>
        <dbReference type="ARBA" id="ARBA00023012"/>
    </source>
</evidence>
<sequence length="229" mass="25493">MLTQILVVDDEPQILRALKTILTANQFKVTTASTGTEALTLAAAQPPDVIILDLSLPDMDGLMVCEELRAWTQVPIIILSVRDSEKEKVKALDKGADDYLTKPFGIEELLARIRVALKHASQVKGIQQTIITSGALVIDLSRHLVTLSGKEIKLTATEFRLAAYLASNADRVLTHQAILSYVWGFEDSDHTEYLRVFIGQLRKKIENNPNSPKYIVTEPGVGYRFITYE</sequence>
<dbReference type="InterPro" id="IPR001789">
    <property type="entry name" value="Sig_transdc_resp-reg_receiver"/>
</dbReference>
<dbReference type="PROSITE" id="PS50110">
    <property type="entry name" value="RESPONSE_REGULATORY"/>
    <property type="match status" value="1"/>
</dbReference>
<evidence type="ECO:0000256" key="9">
    <source>
        <dbReference type="PROSITE-ProRule" id="PRU01091"/>
    </source>
</evidence>
<dbReference type="InterPro" id="IPR011006">
    <property type="entry name" value="CheY-like_superfamily"/>
</dbReference>
<dbReference type="Pfam" id="PF00072">
    <property type="entry name" value="Response_reg"/>
    <property type="match status" value="1"/>
</dbReference>
<dbReference type="CDD" id="cd00383">
    <property type="entry name" value="trans_reg_C"/>
    <property type="match status" value="1"/>
</dbReference>
<organism evidence="12">
    <name type="scientific">Flexilinea flocculi</name>
    <dbReference type="NCBI Taxonomy" id="1678840"/>
    <lineage>
        <taxon>Bacteria</taxon>
        <taxon>Bacillati</taxon>
        <taxon>Chloroflexota</taxon>
        <taxon>Anaerolineae</taxon>
        <taxon>Anaerolineales</taxon>
        <taxon>Anaerolineaceae</taxon>
        <taxon>Flexilinea</taxon>
    </lineage>
</organism>
<dbReference type="EMBL" id="DF968181">
    <property type="protein sequence ID" value="GAP41052.1"/>
    <property type="molecule type" value="Genomic_DNA"/>
</dbReference>
<dbReference type="STRING" id="1678840.ATC1_131034"/>
<evidence type="ECO:0000313" key="12">
    <source>
        <dbReference type="EMBL" id="GAP41052.1"/>
    </source>
</evidence>
<name>A0A0S7BL29_9CHLR</name>
<keyword evidence="4" id="KW-0902">Two-component regulatory system</keyword>
<dbReference type="GO" id="GO:0005829">
    <property type="term" value="C:cytosol"/>
    <property type="evidence" value="ECO:0007669"/>
    <property type="project" value="TreeGrafter"/>
</dbReference>
<keyword evidence="2" id="KW-0963">Cytoplasm</keyword>
<dbReference type="InterPro" id="IPR036388">
    <property type="entry name" value="WH-like_DNA-bd_sf"/>
</dbReference>
<dbReference type="SUPFAM" id="SSF52172">
    <property type="entry name" value="CheY-like"/>
    <property type="match status" value="1"/>
</dbReference>
<dbReference type="RefSeq" id="WP_062281476.1">
    <property type="nucleotide sequence ID" value="NZ_DF968181.1"/>
</dbReference>
<protein>
    <submittedName>
        <fullName evidence="12">DNA-binding response regulator, OmpR family</fullName>
    </submittedName>
</protein>
<comment type="subcellular location">
    <subcellularLocation>
        <location evidence="1">Cytoplasm</location>
    </subcellularLocation>
</comment>
<keyword evidence="7" id="KW-0804">Transcription</keyword>
<dbReference type="PANTHER" id="PTHR48111">
    <property type="entry name" value="REGULATOR OF RPOS"/>
    <property type="match status" value="1"/>
</dbReference>
<keyword evidence="6 9" id="KW-0238">DNA-binding</keyword>
<keyword evidence="5" id="KW-0805">Transcription regulation</keyword>
<dbReference type="SMART" id="SM00448">
    <property type="entry name" value="REC"/>
    <property type="match status" value="1"/>
</dbReference>
<feature type="domain" description="Response regulatory" evidence="10">
    <location>
        <begin position="4"/>
        <end position="117"/>
    </location>
</feature>
<dbReference type="CDD" id="cd17620">
    <property type="entry name" value="REC_OmpR_KdpE-like"/>
    <property type="match status" value="1"/>
</dbReference>
<proteinExistence type="predicted"/>
<keyword evidence="13" id="KW-1185">Reference proteome</keyword>
<feature type="DNA-binding region" description="OmpR/PhoB-type" evidence="9">
    <location>
        <begin position="128"/>
        <end position="227"/>
    </location>
</feature>
<dbReference type="AlphaFoldDB" id="A0A0S7BL29"/>
<evidence type="ECO:0000256" key="1">
    <source>
        <dbReference type="ARBA" id="ARBA00004496"/>
    </source>
</evidence>
<dbReference type="Pfam" id="PF00486">
    <property type="entry name" value="Trans_reg_C"/>
    <property type="match status" value="1"/>
</dbReference>
<evidence type="ECO:0000256" key="8">
    <source>
        <dbReference type="PROSITE-ProRule" id="PRU00169"/>
    </source>
</evidence>
<evidence type="ECO:0000256" key="2">
    <source>
        <dbReference type="ARBA" id="ARBA00022490"/>
    </source>
</evidence>
<evidence type="ECO:0000313" key="13">
    <source>
        <dbReference type="Proteomes" id="UP000053370"/>
    </source>
</evidence>
<evidence type="ECO:0000256" key="6">
    <source>
        <dbReference type="ARBA" id="ARBA00023125"/>
    </source>
</evidence>
<evidence type="ECO:0000256" key="5">
    <source>
        <dbReference type="ARBA" id="ARBA00023015"/>
    </source>
</evidence>
<evidence type="ECO:0000259" key="10">
    <source>
        <dbReference type="PROSITE" id="PS50110"/>
    </source>
</evidence>
<dbReference type="PROSITE" id="PS51755">
    <property type="entry name" value="OMPR_PHOB"/>
    <property type="match status" value="1"/>
</dbReference>
<reference evidence="12" key="1">
    <citation type="journal article" date="2015" name="Genome Announc.">
        <title>Draft Genome Sequence of Anaerolineae Strain TC1, a Novel Isolate from a Methanogenic Wastewater Treatment System.</title>
        <authorList>
            <person name="Matsuura N."/>
            <person name="Tourlousse D.M."/>
            <person name="Sun L."/>
            <person name="Toyonaga M."/>
            <person name="Kuroda K."/>
            <person name="Ohashi A."/>
            <person name="Cruz R."/>
            <person name="Yamaguchi T."/>
            <person name="Sekiguchi Y."/>
        </authorList>
    </citation>
    <scope>NUCLEOTIDE SEQUENCE [LARGE SCALE GENOMIC DNA]</scope>
    <source>
        <strain evidence="12">TC1</strain>
    </source>
</reference>
<dbReference type="Gene3D" id="3.40.50.2300">
    <property type="match status" value="1"/>
</dbReference>
<dbReference type="FunFam" id="3.40.50.2300:FF:000021">
    <property type="entry name" value="Two-component system response regulator KdpE"/>
    <property type="match status" value="1"/>
</dbReference>
<dbReference type="GO" id="GO:0045893">
    <property type="term" value="P:positive regulation of DNA-templated transcription"/>
    <property type="evidence" value="ECO:0007669"/>
    <property type="project" value="UniProtKB-ARBA"/>
</dbReference>
<feature type="domain" description="OmpR/PhoB-type" evidence="11">
    <location>
        <begin position="128"/>
        <end position="227"/>
    </location>
</feature>
<dbReference type="GO" id="GO:0032993">
    <property type="term" value="C:protein-DNA complex"/>
    <property type="evidence" value="ECO:0007669"/>
    <property type="project" value="TreeGrafter"/>
</dbReference>
<dbReference type="GO" id="GO:0000987">
    <property type="term" value="F:cis-regulatory region sequence-specific DNA binding"/>
    <property type="evidence" value="ECO:0007669"/>
    <property type="project" value="UniProtKB-ARBA"/>
</dbReference>
<dbReference type="SMART" id="SM00862">
    <property type="entry name" value="Trans_reg_C"/>
    <property type="match status" value="1"/>
</dbReference>
<dbReference type="InterPro" id="IPR001867">
    <property type="entry name" value="OmpR/PhoB-type_DNA-bd"/>
</dbReference>
<evidence type="ECO:0000259" key="11">
    <source>
        <dbReference type="PROSITE" id="PS51755"/>
    </source>
</evidence>
<accession>A0A0S7BL29</accession>
<dbReference type="Gene3D" id="1.10.10.10">
    <property type="entry name" value="Winged helix-like DNA-binding domain superfamily/Winged helix DNA-binding domain"/>
    <property type="match status" value="1"/>
</dbReference>
<dbReference type="GO" id="GO:0042802">
    <property type="term" value="F:identical protein binding"/>
    <property type="evidence" value="ECO:0007669"/>
    <property type="project" value="UniProtKB-ARBA"/>
</dbReference>
<feature type="modified residue" description="4-aspartylphosphate" evidence="8">
    <location>
        <position position="53"/>
    </location>
</feature>
<dbReference type="PANTHER" id="PTHR48111:SF50">
    <property type="entry name" value="KDP OPERON TRANSCRIPTIONAL REGULATORY PROTEIN KDPE"/>
    <property type="match status" value="1"/>
</dbReference>
<evidence type="ECO:0000256" key="7">
    <source>
        <dbReference type="ARBA" id="ARBA00023163"/>
    </source>
</evidence>
<dbReference type="Gene3D" id="6.10.250.690">
    <property type="match status" value="1"/>
</dbReference>
<dbReference type="PATRIC" id="fig|1678840.3.peg.2441"/>
<keyword evidence="3 8" id="KW-0597">Phosphoprotein</keyword>
<dbReference type="InterPro" id="IPR039420">
    <property type="entry name" value="WalR-like"/>
</dbReference>
<dbReference type="GO" id="GO:0000156">
    <property type="term" value="F:phosphorelay response regulator activity"/>
    <property type="evidence" value="ECO:0007669"/>
    <property type="project" value="TreeGrafter"/>
</dbReference>
<dbReference type="Proteomes" id="UP000053370">
    <property type="component" value="Unassembled WGS sequence"/>
</dbReference>
<gene>
    <name evidence="12" type="ORF">ATC1_131034</name>
</gene>
<dbReference type="OrthoDB" id="9790454at2"/>
<evidence type="ECO:0000256" key="3">
    <source>
        <dbReference type="ARBA" id="ARBA00022553"/>
    </source>
</evidence>